<gene>
    <name evidence="3" type="ORF">OHV25_12465</name>
</gene>
<evidence type="ECO:0000259" key="2">
    <source>
        <dbReference type="Pfam" id="PF17032"/>
    </source>
</evidence>
<dbReference type="Pfam" id="PF17032">
    <property type="entry name" value="Zn_ribbon_15"/>
    <property type="match status" value="1"/>
</dbReference>
<evidence type="ECO:0000256" key="1">
    <source>
        <dbReference type="SAM" id="MobiDB-lite"/>
    </source>
</evidence>
<feature type="domain" description="Zinc-ribbon 15" evidence="2">
    <location>
        <begin position="19"/>
        <end position="64"/>
    </location>
</feature>
<dbReference type="EMBL" id="CP108253">
    <property type="protein sequence ID" value="WTU40335.1"/>
    <property type="molecule type" value="Genomic_DNA"/>
</dbReference>
<reference evidence="3" key="1">
    <citation type="submission" date="2022-10" db="EMBL/GenBank/DDBJ databases">
        <title>The complete genomes of actinobacterial strains from the NBC collection.</title>
        <authorList>
            <person name="Joergensen T.S."/>
            <person name="Alvarez Arevalo M."/>
            <person name="Sterndorff E.B."/>
            <person name="Faurdal D."/>
            <person name="Vuksanovic O."/>
            <person name="Mourched A.-S."/>
            <person name="Charusanti P."/>
            <person name="Shaw S."/>
            <person name="Blin K."/>
            <person name="Weber T."/>
        </authorList>
    </citation>
    <scope>NUCLEOTIDE SEQUENCE</scope>
    <source>
        <strain evidence="3">NBC_00060</strain>
    </source>
</reference>
<dbReference type="InterPro" id="IPR031493">
    <property type="entry name" value="Zinc_ribbon_15"/>
</dbReference>
<feature type="compositionally biased region" description="Low complexity" evidence="1">
    <location>
        <begin position="92"/>
        <end position="107"/>
    </location>
</feature>
<dbReference type="PANTHER" id="PTHR28139:SF1">
    <property type="entry name" value="UPF0768 PROTEIN YBL029C-A"/>
    <property type="match status" value="1"/>
</dbReference>
<feature type="region of interest" description="Disordered" evidence="1">
    <location>
        <begin position="71"/>
        <end position="107"/>
    </location>
</feature>
<dbReference type="AlphaFoldDB" id="A0AAU2GY99"/>
<name>A0AAU2GY99_9ACTN</name>
<proteinExistence type="predicted"/>
<evidence type="ECO:0000313" key="3">
    <source>
        <dbReference type="EMBL" id="WTU40335.1"/>
    </source>
</evidence>
<accession>A0AAU2GY99</accession>
<protein>
    <submittedName>
        <fullName evidence="3">Zinc ribbon domain-containing protein</fullName>
    </submittedName>
</protein>
<dbReference type="PANTHER" id="PTHR28139">
    <property type="entry name" value="UPF0768 PROTEIN YBL029C-A"/>
    <property type="match status" value="1"/>
</dbReference>
<organism evidence="3">
    <name type="scientific">Streptomyces sp. NBC_00060</name>
    <dbReference type="NCBI Taxonomy" id="2975636"/>
    <lineage>
        <taxon>Bacteria</taxon>
        <taxon>Bacillati</taxon>
        <taxon>Actinomycetota</taxon>
        <taxon>Actinomycetes</taxon>
        <taxon>Kitasatosporales</taxon>
        <taxon>Streptomycetaceae</taxon>
        <taxon>Streptomyces</taxon>
    </lineage>
</organism>
<sequence length="107" mass="11806">MLIWGTKGYLYQLAMMTLVCGNCGNPAAHGLRKYVTKFTLFFIPLFPVSTKYRTQCTFCGMEQQITKEAAEQLLASAAGPQPGHQPQPQPQPGQMQGQAPGQNPYQQ</sequence>